<comment type="similarity">
    <text evidence="1">Belongs to the CFA/CMAS family.</text>
</comment>
<proteinExistence type="inferred from homology"/>
<dbReference type="SUPFAM" id="SSF53335">
    <property type="entry name" value="S-adenosyl-L-methionine-dependent methyltransferases"/>
    <property type="match status" value="1"/>
</dbReference>
<dbReference type="EMBL" id="JAAXLJ010000001">
    <property type="protein sequence ID" value="NLR17353.1"/>
    <property type="molecule type" value="Genomic_DNA"/>
</dbReference>
<keyword evidence="3" id="KW-0808">Transferase</keyword>
<evidence type="ECO:0000256" key="2">
    <source>
        <dbReference type="ARBA" id="ARBA00022603"/>
    </source>
</evidence>
<dbReference type="RefSeq" id="WP_168923976.1">
    <property type="nucleotide sequence ID" value="NZ_JAAXLJ010000001.1"/>
</dbReference>
<dbReference type="InterPro" id="IPR029063">
    <property type="entry name" value="SAM-dependent_MTases_sf"/>
</dbReference>
<dbReference type="Proteomes" id="UP000763447">
    <property type="component" value="Unassembled WGS sequence"/>
</dbReference>
<evidence type="ECO:0000256" key="5">
    <source>
        <dbReference type="ARBA" id="ARBA00023098"/>
    </source>
</evidence>
<keyword evidence="8" id="KW-1185">Reference proteome</keyword>
<sequence length="402" mass="46252">MLEKTVYRQLLSRAFDITISVTYWDGKEETYGDGEPVVKIRFNEELPLKSFTDEPTLTLAEDYMKGAIEIDGSIEELVASAFRTDHSFLTNNPFIKHFPKRSHSEKSSQKDVQSHYDIGNDFYEMWLDKTMTYSCAYFVHDDDTLEEAQLNKMHHILNKLKPEPGKRLLDIGSGWGTLLFMAAEEYGLYATGITLSQEQYDYTQQQIKDRHLEGKVDVLLEDYREVDDQFDYVTSVGMFEHVGKENLGLYFQKVADFMKPNGRALIHGITGQHVGAGVDPFITKYVFPGGYIPNVAENLKHIMDAKLQFSDLEPLRRHYQKTLEMWHENYMKVQDKAAEKYGKEFARMWDMYLQACAGSFEGGNIDVMQYLLVKAPSGTGLPMTRQYIYDADEKKTGVKQLG</sequence>
<keyword evidence="5" id="KW-0443">Lipid metabolism</keyword>
<dbReference type="InterPro" id="IPR050723">
    <property type="entry name" value="CFA/CMAS"/>
</dbReference>
<evidence type="ECO:0000256" key="1">
    <source>
        <dbReference type="ARBA" id="ARBA00010815"/>
    </source>
</evidence>
<dbReference type="CDD" id="cd02440">
    <property type="entry name" value="AdoMet_MTases"/>
    <property type="match status" value="1"/>
</dbReference>
<evidence type="ECO:0000256" key="4">
    <source>
        <dbReference type="ARBA" id="ARBA00022691"/>
    </source>
</evidence>
<dbReference type="InterPro" id="IPR003333">
    <property type="entry name" value="CMAS"/>
</dbReference>
<dbReference type="PANTHER" id="PTHR43667">
    <property type="entry name" value="CYCLOPROPANE-FATTY-ACYL-PHOSPHOLIPID SYNTHASE"/>
    <property type="match status" value="1"/>
</dbReference>
<reference evidence="7 8" key="1">
    <citation type="submission" date="2020-04" db="EMBL/GenBank/DDBJ databases">
        <title>A novel species of genus Lactobacillus that was isolated from fermented food Zha-chili.</title>
        <authorList>
            <person name="Zhang Z."/>
        </authorList>
    </citation>
    <scope>NUCLEOTIDE SEQUENCE [LARGE SCALE GENOMIC DNA]</scope>
    <source>
        <strain evidence="8">HBUAS51383</strain>
    </source>
</reference>
<gene>
    <name evidence="7" type="ORF">HC026_00310</name>
</gene>
<accession>A0ABX1KTU1</accession>
<evidence type="ECO:0000313" key="8">
    <source>
        <dbReference type="Proteomes" id="UP000763447"/>
    </source>
</evidence>
<organism evidence="7 8">
    <name type="scientific">Secundilactobacillus angelensis</name>
    <dbReference type="NCBI Taxonomy" id="2722706"/>
    <lineage>
        <taxon>Bacteria</taxon>
        <taxon>Bacillati</taxon>
        <taxon>Bacillota</taxon>
        <taxon>Bacilli</taxon>
        <taxon>Lactobacillales</taxon>
        <taxon>Lactobacillaceae</taxon>
        <taxon>Secundilactobacillus</taxon>
    </lineage>
</organism>
<evidence type="ECO:0000259" key="6">
    <source>
        <dbReference type="Pfam" id="PF25371"/>
    </source>
</evidence>
<comment type="caution">
    <text evidence="7">The sequence shown here is derived from an EMBL/GenBank/DDBJ whole genome shotgun (WGS) entry which is preliminary data.</text>
</comment>
<evidence type="ECO:0000313" key="7">
    <source>
        <dbReference type="EMBL" id="NLR17353.1"/>
    </source>
</evidence>
<dbReference type="Pfam" id="PF02353">
    <property type="entry name" value="CMAS"/>
    <property type="match status" value="1"/>
</dbReference>
<evidence type="ECO:0000256" key="3">
    <source>
        <dbReference type="ARBA" id="ARBA00022679"/>
    </source>
</evidence>
<dbReference type="InterPro" id="IPR057206">
    <property type="entry name" value="DUF7884"/>
</dbReference>
<name>A0ABX1KTU1_9LACO</name>
<protein>
    <submittedName>
        <fullName evidence="7">Class I SAM-dependent methyltransferase</fullName>
    </submittedName>
</protein>
<keyword evidence="4" id="KW-0949">S-adenosyl-L-methionine</keyword>
<dbReference type="Pfam" id="PF25371">
    <property type="entry name" value="DUF7884"/>
    <property type="match status" value="1"/>
</dbReference>
<dbReference type="GO" id="GO:0032259">
    <property type="term" value="P:methylation"/>
    <property type="evidence" value="ECO:0007669"/>
    <property type="project" value="UniProtKB-KW"/>
</dbReference>
<dbReference type="Gene3D" id="3.40.50.150">
    <property type="entry name" value="Vaccinia Virus protein VP39"/>
    <property type="match status" value="1"/>
</dbReference>
<keyword evidence="2 7" id="KW-0489">Methyltransferase</keyword>
<dbReference type="PANTHER" id="PTHR43667:SF1">
    <property type="entry name" value="CYCLOPROPANE-FATTY-ACYL-PHOSPHOLIPID SYNTHASE"/>
    <property type="match status" value="1"/>
</dbReference>
<dbReference type="PIRSF" id="PIRSF003085">
    <property type="entry name" value="CMAS"/>
    <property type="match status" value="1"/>
</dbReference>
<feature type="domain" description="DUF7884" evidence="6">
    <location>
        <begin position="6"/>
        <end position="92"/>
    </location>
</feature>
<dbReference type="GO" id="GO:0008168">
    <property type="term" value="F:methyltransferase activity"/>
    <property type="evidence" value="ECO:0007669"/>
    <property type="project" value="UniProtKB-KW"/>
</dbReference>